<keyword evidence="2" id="KW-1185">Reference proteome</keyword>
<dbReference type="AlphaFoldDB" id="A0A2T0S3L2"/>
<evidence type="ECO:0000313" key="2">
    <source>
        <dbReference type="Proteomes" id="UP000239209"/>
    </source>
</evidence>
<gene>
    <name evidence="1" type="ORF">CLV70_109145</name>
</gene>
<dbReference type="OrthoDB" id="3394433at2"/>
<evidence type="ECO:0000313" key="1">
    <source>
        <dbReference type="EMBL" id="PRY27989.1"/>
    </source>
</evidence>
<reference evidence="1 2" key="1">
    <citation type="submission" date="2018-03" db="EMBL/GenBank/DDBJ databases">
        <title>Genomic Encyclopedia of Archaeal and Bacterial Type Strains, Phase II (KMG-II): from individual species to whole genera.</title>
        <authorList>
            <person name="Goeker M."/>
        </authorList>
    </citation>
    <scope>NUCLEOTIDE SEQUENCE [LARGE SCALE GENOMIC DNA]</scope>
    <source>
        <strain evidence="1 2">DSM 45348</strain>
    </source>
</reference>
<sequence length="149" mass="16422">MALEYELTLAGTTPVEVLAERALPDPEERPTGTPPLLSAALWDRYGFMVTVLAGQDGYVSAGADSGMWEWEPGAYVSLSFRLDKFADLDREVTEMLTIVRRVLDSGPEDSTFTLNGDVLLFARFGGELVKHRRESWWSSYASADSIIAG</sequence>
<accession>A0A2T0S3L2</accession>
<protein>
    <submittedName>
        <fullName evidence="1">Uncharacterized protein</fullName>
    </submittedName>
</protein>
<organism evidence="1 2">
    <name type="scientific">Pseudosporangium ferrugineum</name>
    <dbReference type="NCBI Taxonomy" id="439699"/>
    <lineage>
        <taxon>Bacteria</taxon>
        <taxon>Bacillati</taxon>
        <taxon>Actinomycetota</taxon>
        <taxon>Actinomycetes</taxon>
        <taxon>Micromonosporales</taxon>
        <taxon>Micromonosporaceae</taxon>
        <taxon>Pseudosporangium</taxon>
    </lineage>
</organism>
<dbReference type="InterPro" id="IPR049799">
    <property type="entry name" value="SitI3-like"/>
</dbReference>
<comment type="caution">
    <text evidence="1">The sequence shown here is derived from an EMBL/GenBank/DDBJ whole genome shotgun (WGS) entry which is preliminary data.</text>
</comment>
<dbReference type="EMBL" id="PVZG01000009">
    <property type="protein sequence ID" value="PRY27989.1"/>
    <property type="molecule type" value="Genomic_DNA"/>
</dbReference>
<name>A0A2T0S3L2_9ACTN</name>
<proteinExistence type="predicted"/>
<dbReference type="NCBIfam" id="NF040657">
    <property type="entry name" value="immun_SitI3"/>
    <property type="match status" value="1"/>
</dbReference>
<dbReference type="Proteomes" id="UP000239209">
    <property type="component" value="Unassembled WGS sequence"/>
</dbReference>
<dbReference type="RefSeq" id="WP_106128091.1">
    <property type="nucleotide sequence ID" value="NZ_PVZG01000009.1"/>
</dbReference>